<organism evidence="1">
    <name type="scientific">Eucalyptus grandis</name>
    <name type="common">Flooded gum</name>
    <dbReference type="NCBI Taxonomy" id="71139"/>
    <lineage>
        <taxon>Eukaryota</taxon>
        <taxon>Viridiplantae</taxon>
        <taxon>Streptophyta</taxon>
        <taxon>Embryophyta</taxon>
        <taxon>Tracheophyta</taxon>
        <taxon>Spermatophyta</taxon>
        <taxon>Magnoliopsida</taxon>
        <taxon>eudicotyledons</taxon>
        <taxon>Gunneridae</taxon>
        <taxon>Pentapetalae</taxon>
        <taxon>rosids</taxon>
        <taxon>malvids</taxon>
        <taxon>Myrtales</taxon>
        <taxon>Myrtaceae</taxon>
        <taxon>Myrtoideae</taxon>
        <taxon>Eucalypteae</taxon>
        <taxon>Eucalyptus</taxon>
    </lineage>
</organism>
<gene>
    <name evidence="1" type="ORF">EUGRSUZ_G01498</name>
</gene>
<sequence length="66" mass="7482">MGKPIHVKENYAPGHNSVNVGGKKLILWSAIRKKQEIGRIFQYELPSSIRGGRFSCLQEIKDVTWA</sequence>
<evidence type="ECO:0000313" key="1">
    <source>
        <dbReference type="EMBL" id="KCW63823.1"/>
    </source>
</evidence>
<dbReference type="AlphaFoldDB" id="A0A059BCH1"/>
<accession>A0A059BCH1</accession>
<name>A0A059BCH1_EUCGR</name>
<dbReference type="InParanoid" id="A0A059BCH1"/>
<dbReference type="Gramene" id="KCW63823">
    <property type="protein sequence ID" value="KCW63823"/>
    <property type="gene ID" value="EUGRSUZ_G01498"/>
</dbReference>
<dbReference type="EMBL" id="KK198759">
    <property type="protein sequence ID" value="KCW63823.1"/>
    <property type="molecule type" value="Genomic_DNA"/>
</dbReference>
<reference evidence="1" key="1">
    <citation type="submission" date="2013-07" db="EMBL/GenBank/DDBJ databases">
        <title>The genome of Eucalyptus grandis.</title>
        <authorList>
            <person name="Schmutz J."/>
            <person name="Hayes R."/>
            <person name="Myburg A."/>
            <person name="Tuskan G."/>
            <person name="Grattapaglia D."/>
            <person name="Rokhsar D.S."/>
        </authorList>
    </citation>
    <scope>NUCLEOTIDE SEQUENCE</scope>
    <source>
        <tissue evidence="1">Leaf extractions</tissue>
    </source>
</reference>
<proteinExistence type="predicted"/>
<protein>
    <submittedName>
        <fullName evidence="1">Uncharacterized protein</fullName>
    </submittedName>
</protein>